<dbReference type="GO" id="GO:0008718">
    <property type="term" value="F:D-amino-acid dehydrogenase activity"/>
    <property type="evidence" value="ECO:0007669"/>
    <property type="project" value="TreeGrafter"/>
</dbReference>
<dbReference type="RefSeq" id="WP_090262760.1">
    <property type="nucleotide sequence ID" value="NZ_FNDS01000004.1"/>
</dbReference>
<dbReference type="PANTHER" id="PTHR13847:SF280">
    <property type="entry name" value="D-AMINO ACID DEHYDROGENASE"/>
    <property type="match status" value="1"/>
</dbReference>
<dbReference type="SUPFAM" id="SSF51905">
    <property type="entry name" value="FAD/NAD(P)-binding domain"/>
    <property type="match status" value="1"/>
</dbReference>
<feature type="domain" description="FAD dependent oxidoreductase" evidence="3">
    <location>
        <begin position="24"/>
        <end position="418"/>
    </location>
</feature>
<organism evidence="4 5">
    <name type="scientific">Pseudomonas panipatensis</name>
    <dbReference type="NCBI Taxonomy" id="428992"/>
    <lineage>
        <taxon>Bacteria</taxon>
        <taxon>Pseudomonadati</taxon>
        <taxon>Pseudomonadota</taxon>
        <taxon>Gammaproteobacteria</taxon>
        <taxon>Pseudomonadales</taxon>
        <taxon>Pseudomonadaceae</taxon>
        <taxon>Pseudomonas</taxon>
    </lineage>
</organism>
<dbReference type="PANTHER" id="PTHR13847">
    <property type="entry name" value="SARCOSINE DEHYDROGENASE-RELATED"/>
    <property type="match status" value="1"/>
</dbReference>
<dbReference type="Proteomes" id="UP000199636">
    <property type="component" value="Unassembled WGS sequence"/>
</dbReference>
<name>A0A1G8GLF7_9PSED</name>
<dbReference type="GO" id="GO:0005737">
    <property type="term" value="C:cytoplasm"/>
    <property type="evidence" value="ECO:0007669"/>
    <property type="project" value="TreeGrafter"/>
</dbReference>
<protein>
    <submittedName>
        <fullName evidence="4">Glycine/D-amino acid oxidase</fullName>
    </submittedName>
</protein>
<evidence type="ECO:0000313" key="4">
    <source>
        <dbReference type="EMBL" id="SDH95244.1"/>
    </source>
</evidence>
<dbReference type="EMBL" id="FNDS01000004">
    <property type="protein sequence ID" value="SDH95244.1"/>
    <property type="molecule type" value="Genomic_DNA"/>
</dbReference>
<evidence type="ECO:0000256" key="1">
    <source>
        <dbReference type="ARBA" id="ARBA00009410"/>
    </source>
</evidence>
<dbReference type="GO" id="GO:0005886">
    <property type="term" value="C:plasma membrane"/>
    <property type="evidence" value="ECO:0007669"/>
    <property type="project" value="TreeGrafter"/>
</dbReference>
<keyword evidence="2" id="KW-0560">Oxidoreductase</keyword>
<dbReference type="AlphaFoldDB" id="A0A1G8GLF7"/>
<dbReference type="Gene3D" id="3.50.50.60">
    <property type="entry name" value="FAD/NAD(P)-binding domain"/>
    <property type="match status" value="1"/>
</dbReference>
<proteinExistence type="inferred from homology"/>
<dbReference type="InterPro" id="IPR006076">
    <property type="entry name" value="FAD-dep_OxRdtase"/>
</dbReference>
<dbReference type="Pfam" id="PF01266">
    <property type="entry name" value="DAO"/>
    <property type="match status" value="1"/>
</dbReference>
<accession>A0A1G8GLF7</accession>
<comment type="similarity">
    <text evidence="1">Belongs to the DadA oxidoreductase family.</text>
</comment>
<dbReference type="STRING" id="428992.SAMN05216272_104350"/>
<keyword evidence="5" id="KW-1185">Reference proteome</keyword>
<reference evidence="5" key="1">
    <citation type="submission" date="2016-10" db="EMBL/GenBank/DDBJ databases">
        <authorList>
            <person name="Varghese N."/>
            <person name="Submissions S."/>
        </authorList>
    </citation>
    <scope>NUCLEOTIDE SEQUENCE [LARGE SCALE GENOMIC DNA]</scope>
    <source>
        <strain evidence="5">CCM 7469</strain>
    </source>
</reference>
<evidence type="ECO:0000313" key="5">
    <source>
        <dbReference type="Proteomes" id="UP000199636"/>
    </source>
</evidence>
<sequence length="448" mass="48186">MPLGTYPLYPALADREARLPDAVDVVIAGSGIMGCASAWQLAGRGLRVLVCDKAGLASQQSTRAWGFVRQQGRDPAEVPLMMAAIPLWERLEETLQAPLEWRQGGCLYLAENEQRRAHYQAWLKVAADCGLDTRLLSARQVSTLMPGLADAGLGGLYTANDGQAEPRRVAPAFALRARERGALFVEGCGVSGIDLAGGRVCGVQTERGYVKTRQVLVAAGASSWRLLRGIGLDLPQQAVRCTVSRTSPGPDIGAQSFIGHGIGIRQRADGSLNLADETQADIDLSLDHLRAARWYLPVLPENRASFSLHLNGALLHDLRQRLPGSESQRNGAVLGERDPQVAVNQARVQRAQRSLGQAFPALRDVRVVESWAGMIDVLPDGIPVLDAPSEVPGLLLASGFCGHGFALGPIVGQLMSQWLLDGQPGMDLRAFRLRRFADGTAGKPYSLF</sequence>
<dbReference type="Gene3D" id="3.30.9.10">
    <property type="entry name" value="D-Amino Acid Oxidase, subunit A, domain 2"/>
    <property type="match status" value="1"/>
</dbReference>
<dbReference type="InterPro" id="IPR036188">
    <property type="entry name" value="FAD/NAD-bd_sf"/>
</dbReference>
<dbReference type="OrthoDB" id="9815989at2"/>
<dbReference type="GO" id="GO:0055130">
    <property type="term" value="P:D-alanine catabolic process"/>
    <property type="evidence" value="ECO:0007669"/>
    <property type="project" value="TreeGrafter"/>
</dbReference>
<evidence type="ECO:0000256" key="2">
    <source>
        <dbReference type="ARBA" id="ARBA00023002"/>
    </source>
</evidence>
<evidence type="ECO:0000259" key="3">
    <source>
        <dbReference type="Pfam" id="PF01266"/>
    </source>
</evidence>
<gene>
    <name evidence="4" type="ORF">SAMN05216272_104350</name>
</gene>